<gene>
    <name evidence="1" type="ORF">METZ01_LOCUS338887</name>
</gene>
<protein>
    <submittedName>
        <fullName evidence="1">Uncharacterized protein</fullName>
    </submittedName>
</protein>
<proteinExistence type="predicted"/>
<organism evidence="1">
    <name type="scientific">marine metagenome</name>
    <dbReference type="NCBI Taxonomy" id="408172"/>
    <lineage>
        <taxon>unclassified sequences</taxon>
        <taxon>metagenomes</taxon>
        <taxon>ecological metagenomes</taxon>
    </lineage>
</organism>
<sequence length="26" mass="3208">DEIKHYDIEEWLNTSPRKTITDKLDF</sequence>
<dbReference type="EMBL" id="UINC01115191">
    <property type="protein sequence ID" value="SVC86033.1"/>
    <property type="molecule type" value="Genomic_DNA"/>
</dbReference>
<name>A0A382QKI1_9ZZZZ</name>
<reference evidence="1" key="1">
    <citation type="submission" date="2018-05" db="EMBL/GenBank/DDBJ databases">
        <authorList>
            <person name="Lanie J.A."/>
            <person name="Ng W.-L."/>
            <person name="Kazmierczak K.M."/>
            <person name="Andrzejewski T.M."/>
            <person name="Davidsen T.M."/>
            <person name="Wayne K.J."/>
            <person name="Tettelin H."/>
            <person name="Glass J.I."/>
            <person name="Rusch D."/>
            <person name="Podicherti R."/>
            <person name="Tsui H.-C.T."/>
            <person name="Winkler M.E."/>
        </authorList>
    </citation>
    <scope>NUCLEOTIDE SEQUENCE</scope>
</reference>
<evidence type="ECO:0000313" key="1">
    <source>
        <dbReference type="EMBL" id="SVC86033.1"/>
    </source>
</evidence>
<accession>A0A382QKI1</accession>
<dbReference type="AlphaFoldDB" id="A0A382QKI1"/>
<feature type="non-terminal residue" evidence="1">
    <location>
        <position position="1"/>
    </location>
</feature>